<dbReference type="Gene3D" id="4.10.240.10">
    <property type="entry name" value="Zn(2)-C6 fungal-type DNA-binding domain"/>
    <property type="match status" value="1"/>
</dbReference>
<dbReference type="EMBL" id="MU002309">
    <property type="protein sequence ID" value="KAF2787515.1"/>
    <property type="molecule type" value="Genomic_DNA"/>
</dbReference>
<dbReference type="InterPro" id="IPR001138">
    <property type="entry name" value="Zn2Cys6_DnaBD"/>
</dbReference>
<dbReference type="Pfam" id="PF11951">
    <property type="entry name" value="Fungal_trans_2"/>
    <property type="match status" value="1"/>
</dbReference>
<dbReference type="GO" id="GO:0008270">
    <property type="term" value="F:zinc ion binding"/>
    <property type="evidence" value="ECO:0007669"/>
    <property type="project" value="InterPro"/>
</dbReference>
<keyword evidence="3" id="KW-0805">Transcription regulation</keyword>
<keyword evidence="2" id="KW-0862">Zinc</keyword>
<dbReference type="SMART" id="SM00066">
    <property type="entry name" value="GAL4"/>
    <property type="match status" value="1"/>
</dbReference>
<keyword evidence="5" id="KW-0804">Transcription</keyword>
<dbReference type="GO" id="GO:0000981">
    <property type="term" value="F:DNA-binding transcription factor activity, RNA polymerase II-specific"/>
    <property type="evidence" value="ECO:0007669"/>
    <property type="project" value="InterPro"/>
</dbReference>
<dbReference type="PANTHER" id="PTHR36206:SF16">
    <property type="entry name" value="TRANSCRIPTION FACTOR DOMAIN-CONTAINING PROTEIN-RELATED"/>
    <property type="match status" value="1"/>
</dbReference>
<proteinExistence type="predicted"/>
<evidence type="ECO:0000259" key="7">
    <source>
        <dbReference type="PROSITE" id="PS50048"/>
    </source>
</evidence>
<dbReference type="InterPro" id="IPR036864">
    <property type="entry name" value="Zn2-C6_fun-type_DNA-bd_sf"/>
</dbReference>
<dbReference type="Pfam" id="PF00172">
    <property type="entry name" value="Zn_clus"/>
    <property type="match status" value="1"/>
</dbReference>
<keyword evidence="6" id="KW-0539">Nucleus</keyword>
<name>A0A6A6WUD5_9PLEO</name>
<dbReference type="PROSITE" id="PS00463">
    <property type="entry name" value="ZN2_CY6_FUNGAL_1"/>
    <property type="match status" value="1"/>
</dbReference>
<sequence>MRPGGRTKVKSGCRTCKIRKVKCDEGRPACQRCISTGRVCDGYGIWGGGGNAYGDPQRLTISKSTQVIHRPLLSGIIDDKGYLEWFKCRTAIKIPGTFRSNFWSTLLPQASFSEPAVLHAVLALSSVHKRQTVNTDAQRLIRTNPDQQEQFGLRNYVKSIKAIGHLKPHCSIKDRASFRVALITCVVFVCLEFLRGHFETGLVHLRNGISILREMKILSNRNDAVARLKSRRDSTDDWIIEALSRLHLQVELFQYTFEHPNPNLCLQGTWQNTPASIFHSIFEGWQELERLLNGIIYLTHQARRQAVPGCVSAKESLELLEHQQHIKESLVQWLATWEAFEQSWGPASEERQKAYLVLHVFHSMGAIMVNTCLHPRDEMIFDYHTNQFIFLIMQLAGLRDVHLIKTLPGHLMDMSRSVVDFGWIPPLYITAVKCRVHRIRLQAIRLLESTSHREGIWDAKITACVARKVMEIEERDFYENEDTEDFFPLDSLPTPRDLDLPVLPDSHRLREVEVVLSGAPVDRILLFCKRMQHGLDCRVLLSEFDVHLQRWKD</sequence>
<keyword evidence="1" id="KW-0479">Metal-binding</keyword>
<dbReference type="PANTHER" id="PTHR36206">
    <property type="entry name" value="ASPERCRYPTIN BIOSYNTHESIS CLUSTER-SPECIFIC TRANSCRIPTION REGULATOR ATNN-RELATED"/>
    <property type="match status" value="1"/>
</dbReference>
<dbReference type="SUPFAM" id="SSF57701">
    <property type="entry name" value="Zn2/Cys6 DNA-binding domain"/>
    <property type="match status" value="1"/>
</dbReference>
<dbReference type="CDD" id="cd00067">
    <property type="entry name" value="GAL4"/>
    <property type="match status" value="1"/>
</dbReference>
<accession>A0A6A6WUD5</accession>
<reference evidence="8" key="1">
    <citation type="journal article" date="2020" name="Stud. Mycol.">
        <title>101 Dothideomycetes genomes: a test case for predicting lifestyles and emergence of pathogens.</title>
        <authorList>
            <person name="Haridas S."/>
            <person name="Albert R."/>
            <person name="Binder M."/>
            <person name="Bloem J."/>
            <person name="Labutti K."/>
            <person name="Salamov A."/>
            <person name="Andreopoulos B."/>
            <person name="Baker S."/>
            <person name="Barry K."/>
            <person name="Bills G."/>
            <person name="Bluhm B."/>
            <person name="Cannon C."/>
            <person name="Castanera R."/>
            <person name="Culley D."/>
            <person name="Daum C."/>
            <person name="Ezra D."/>
            <person name="Gonzalez J."/>
            <person name="Henrissat B."/>
            <person name="Kuo A."/>
            <person name="Liang C."/>
            <person name="Lipzen A."/>
            <person name="Lutzoni F."/>
            <person name="Magnuson J."/>
            <person name="Mondo S."/>
            <person name="Nolan M."/>
            <person name="Ohm R."/>
            <person name="Pangilinan J."/>
            <person name="Park H.-J."/>
            <person name="Ramirez L."/>
            <person name="Alfaro M."/>
            <person name="Sun H."/>
            <person name="Tritt A."/>
            <person name="Yoshinaga Y."/>
            <person name="Zwiers L.-H."/>
            <person name="Turgeon B."/>
            <person name="Goodwin S."/>
            <person name="Spatafora J."/>
            <person name="Crous P."/>
            <person name="Grigoriev I."/>
        </authorList>
    </citation>
    <scope>NUCLEOTIDE SEQUENCE</scope>
    <source>
        <strain evidence="8">CBS 109.77</strain>
    </source>
</reference>
<protein>
    <recommendedName>
        <fullName evidence="7">Zn(2)-C6 fungal-type domain-containing protein</fullName>
    </recommendedName>
</protein>
<keyword evidence="4" id="KW-0238">DNA-binding</keyword>
<evidence type="ECO:0000256" key="2">
    <source>
        <dbReference type="ARBA" id="ARBA00022833"/>
    </source>
</evidence>
<evidence type="ECO:0000256" key="4">
    <source>
        <dbReference type="ARBA" id="ARBA00023125"/>
    </source>
</evidence>
<dbReference type="InterPro" id="IPR052360">
    <property type="entry name" value="Transcr_Regulatory_Proteins"/>
</dbReference>
<evidence type="ECO:0000256" key="3">
    <source>
        <dbReference type="ARBA" id="ARBA00023015"/>
    </source>
</evidence>
<dbReference type="Proteomes" id="UP000799757">
    <property type="component" value="Unassembled WGS sequence"/>
</dbReference>
<organism evidence="8 9">
    <name type="scientific">Melanomma pulvis-pyrius CBS 109.77</name>
    <dbReference type="NCBI Taxonomy" id="1314802"/>
    <lineage>
        <taxon>Eukaryota</taxon>
        <taxon>Fungi</taxon>
        <taxon>Dikarya</taxon>
        <taxon>Ascomycota</taxon>
        <taxon>Pezizomycotina</taxon>
        <taxon>Dothideomycetes</taxon>
        <taxon>Pleosporomycetidae</taxon>
        <taxon>Pleosporales</taxon>
        <taxon>Melanommataceae</taxon>
        <taxon>Melanomma</taxon>
    </lineage>
</organism>
<gene>
    <name evidence="8" type="ORF">K505DRAFT_257553</name>
</gene>
<dbReference type="GO" id="GO:0003677">
    <property type="term" value="F:DNA binding"/>
    <property type="evidence" value="ECO:0007669"/>
    <property type="project" value="UniProtKB-KW"/>
</dbReference>
<evidence type="ECO:0000256" key="1">
    <source>
        <dbReference type="ARBA" id="ARBA00022723"/>
    </source>
</evidence>
<evidence type="ECO:0000313" key="8">
    <source>
        <dbReference type="EMBL" id="KAF2787515.1"/>
    </source>
</evidence>
<dbReference type="InterPro" id="IPR021858">
    <property type="entry name" value="Fun_TF"/>
</dbReference>
<feature type="domain" description="Zn(2)-C6 fungal-type" evidence="7">
    <location>
        <begin position="12"/>
        <end position="40"/>
    </location>
</feature>
<dbReference type="PROSITE" id="PS50048">
    <property type="entry name" value="ZN2_CY6_FUNGAL_2"/>
    <property type="match status" value="1"/>
</dbReference>
<evidence type="ECO:0000256" key="6">
    <source>
        <dbReference type="ARBA" id="ARBA00023242"/>
    </source>
</evidence>
<keyword evidence="9" id="KW-1185">Reference proteome</keyword>
<evidence type="ECO:0000313" key="9">
    <source>
        <dbReference type="Proteomes" id="UP000799757"/>
    </source>
</evidence>
<evidence type="ECO:0000256" key="5">
    <source>
        <dbReference type="ARBA" id="ARBA00023163"/>
    </source>
</evidence>
<dbReference type="OrthoDB" id="3172332at2759"/>
<dbReference type="AlphaFoldDB" id="A0A6A6WUD5"/>